<sequence length="457" mass="50225">MKKGIKRRLVWSYLLLILFTVILFETIILSALIYYYQEGVKQALRDQGAMFASFYEQELMEGSFSENAEEFLYQYQFLVDAHVQLINMNGKIVAETHQSTNGNMLYFEDVQSSLNGSVAFLTSNLDGEKVMSVSFPLESGGTSVGAIRLTTSLEPMGEVYLKNTVLLLSIGGIVIIVAAILSFFLANTITKPVSQITQAAEQMASGEFSTRIHTKKDDEIGKLAETLNYMARQVQEHEKVKNTFIASVSHDLRTPLTSIKGWAVTFHSLTEDEFHREGLEIISNESDRLNALVTDLLDLSSLSSGKLSFMFHDVKIGALIQEVVHQLQPRAEEKGVQLEAEISVDIGVMKADGNRLKQALINLADNALKFTAPGGKILLKLKEEAHDAVILVADSGKGIPDDEINSVRNSFYKGKSKGAGTGLGLAICEEIVKGHHGQFSLTSKEGVGTTAEIRLPL</sequence>
<keyword evidence="9" id="KW-0418">Kinase</keyword>
<dbReference type="InterPro" id="IPR036097">
    <property type="entry name" value="HisK_dim/P_sf"/>
</dbReference>
<dbReference type="PROSITE" id="PS50885">
    <property type="entry name" value="HAMP"/>
    <property type="match status" value="1"/>
</dbReference>
<dbReference type="SMART" id="SM00304">
    <property type="entry name" value="HAMP"/>
    <property type="match status" value="1"/>
</dbReference>
<evidence type="ECO:0000256" key="1">
    <source>
        <dbReference type="ARBA" id="ARBA00000085"/>
    </source>
</evidence>
<evidence type="ECO:0000256" key="3">
    <source>
        <dbReference type="ARBA" id="ARBA00012438"/>
    </source>
</evidence>
<keyword evidence="5" id="KW-0597">Phosphoprotein</keyword>
<dbReference type="Gene3D" id="1.10.287.130">
    <property type="match status" value="1"/>
</dbReference>
<dbReference type="Pfam" id="PF00672">
    <property type="entry name" value="HAMP"/>
    <property type="match status" value="1"/>
</dbReference>
<accession>A0A0M2SH15</accession>
<evidence type="ECO:0000256" key="8">
    <source>
        <dbReference type="ARBA" id="ARBA00022741"/>
    </source>
</evidence>
<evidence type="ECO:0000313" key="18">
    <source>
        <dbReference type="Proteomes" id="UP000034166"/>
    </source>
</evidence>
<evidence type="ECO:0000256" key="12">
    <source>
        <dbReference type="ARBA" id="ARBA00023012"/>
    </source>
</evidence>
<comment type="subcellular location">
    <subcellularLocation>
        <location evidence="2">Cell membrane</location>
        <topology evidence="2">Multi-pass membrane protein</topology>
    </subcellularLocation>
</comment>
<organism evidence="17 18">
    <name type="scientific">Mesobacillus campisalis</name>
    <dbReference type="NCBI Taxonomy" id="1408103"/>
    <lineage>
        <taxon>Bacteria</taxon>
        <taxon>Bacillati</taxon>
        <taxon>Bacillota</taxon>
        <taxon>Bacilli</taxon>
        <taxon>Bacillales</taxon>
        <taxon>Bacillaceae</taxon>
        <taxon>Mesobacillus</taxon>
    </lineage>
</organism>
<dbReference type="Gene3D" id="3.30.565.10">
    <property type="entry name" value="Histidine kinase-like ATPase, C-terminal domain"/>
    <property type="match status" value="1"/>
</dbReference>
<dbReference type="InterPro" id="IPR003594">
    <property type="entry name" value="HATPase_dom"/>
</dbReference>
<keyword evidence="7 14" id="KW-0812">Transmembrane</keyword>
<dbReference type="CDD" id="cd00075">
    <property type="entry name" value="HATPase"/>
    <property type="match status" value="1"/>
</dbReference>
<dbReference type="CDD" id="cd00082">
    <property type="entry name" value="HisKA"/>
    <property type="match status" value="1"/>
</dbReference>
<proteinExistence type="predicted"/>
<evidence type="ECO:0000256" key="9">
    <source>
        <dbReference type="ARBA" id="ARBA00022777"/>
    </source>
</evidence>
<evidence type="ECO:0000256" key="14">
    <source>
        <dbReference type="SAM" id="Phobius"/>
    </source>
</evidence>
<keyword evidence="11 14" id="KW-1133">Transmembrane helix</keyword>
<dbReference type="InterPro" id="IPR005467">
    <property type="entry name" value="His_kinase_dom"/>
</dbReference>
<keyword evidence="13 14" id="KW-0472">Membrane</keyword>
<dbReference type="PATRIC" id="fig|1408103.3.peg.5068"/>
<evidence type="ECO:0000256" key="5">
    <source>
        <dbReference type="ARBA" id="ARBA00022553"/>
    </source>
</evidence>
<keyword evidence="8" id="KW-0547">Nucleotide-binding</keyword>
<dbReference type="InterPro" id="IPR036890">
    <property type="entry name" value="HATPase_C_sf"/>
</dbReference>
<keyword evidence="10" id="KW-0067">ATP-binding</keyword>
<dbReference type="SMART" id="SM00387">
    <property type="entry name" value="HATPase_c"/>
    <property type="match status" value="1"/>
</dbReference>
<dbReference type="AlphaFoldDB" id="A0A0M2SH15"/>
<dbReference type="FunFam" id="1.10.287.130:FF:000001">
    <property type="entry name" value="Two-component sensor histidine kinase"/>
    <property type="match status" value="1"/>
</dbReference>
<evidence type="ECO:0000256" key="11">
    <source>
        <dbReference type="ARBA" id="ARBA00022989"/>
    </source>
</evidence>
<keyword evidence="4" id="KW-1003">Cell membrane</keyword>
<evidence type="ECO:0000256" key="7">
    <source>
        <dbReference type="ARBA" id="ARBA00022692"/>
    </source>
</evidence>
<evidence type="ECO:0000256" key="4">
    <source>
        <dbReference type="ARBA" id="ARBA00022475"/>
    </source>
</evidence>
<dbReference type="SUPFAM" id="SSF103190">
    <property type="entry name" value="Sensory domain-like"/>
    <property type="match status" value="1"/>
</dbReference>
<dbReference type="SUPFAM" id="SSF55874">
    <property type="entry name" value="ATPase domain of HSP90 chaperone/DNA topoisomerase II/histidine kinase"/>
    <property type="match status" value="1"/>
</dbReference>
<gene>
    <name evidence="17" type="ORF">WQ57_23505</name>
</gene>
<dbReference type="PROSITE" id="PS50109">
    <property type="entry name" value="HIS_KIN"/>
    <property type="match status" value="1"/>
</dbReference>
<dbReference type="SMART" id="SM00388">
    <property type="entry name" value="HisKA"/>
    <property type="match status" value="1"/>
</dbReference>
<evidence type="ECO:0000259" key="16">
    <source>
        <dbReference type="PROSITE" id="PS50885"/>
    </source>
</evidence>
<feature type="transmembrane region" description="Helical" evidence="14">
    <location>
        <begin position="12"/>
        <end position="36"/>
    </location>
</feature>
<keyword evidence="18" id="KW-1185">Reference proteome</keyword>
<dbReference type="SUPFAM" id="SSF158472">
    <property type="entry name" value="HAMP domain-like"/>
    <property type="match status" value="1"/>
</dbReference>
<comment type="catalytic activity">
    <reaction evidence="1">
        <text>ATP + protein L-histidine = ADP + protein N-phospho-L-histidine.</text>
        <dbReference type="EC" id="2.7.13.3"/>
    </reaction>
</comment>
<dbReference type="InterPro" id="IPR004358">
    <property type="entry name" value="Sig_transdc_His_kin-like_C"/>
</dbReference>
<name>A0A0M2SH15_9BACI</name>
<feature type="domain" description="HAMP" evidence="16">
    <location>
        <begin position="187"/>
        <end position="239"/>
    </location>
</feature>
<dbReference type="Pfam" id="PF02518">
    <property type="entry name" value="HATPase_c"/>
    <property type="match status" value="1"/>
</dbReference>
<evidence type="ECO:0000256" key="2">
    <source>
        <dbReference type="ARBA" id="ARBA00004651"/>
    </source>
</evidence>
<dbReference type="InterPro" id="IPR003661">
    <property type="entry name" value="HisK_dim/P_dom"/>
</dbReference>
<keyword evidence="6" id="KW-0808">Transferase</keyword>
<dbReference type="GO" id="GO:0000155">
    <property type="term" value="F:phosphorelay sensor kinase activity"/>
    <property type="evidence" value="ECO:0007669"/>
    <property type="project" value="InterPro"/>
</dbReference>
<dbReference type="CDD" id="cd06225">
    <property type="entry name" value="HAMP"/>
    <property type="match status" value="1"/>
</dbReference>
<dbReference type="PANTHER" id="PTHR45528:SF1">
    <property type="entry name" value="SENSOR HISTIDINE KINASE CPXA"/>
    <property type="match status" value="1"/>
</dbReference>
<evidence type="ECO:0000256" key="6">
    <source>
        <dbReference type="ARBA" id="ARBA00022679"/>
    </source>
</evidence>
<dbReference type="PANTHER" id="PTHR45528">
    <property type="entry name" value="SENSOR HISTIDINE KINASE CPXA"/>
    <property type="match status" value="1"/>
</dbReference>
<dbReference type="InterPro" id="IPR050398">
    <property type="entry name" value="HssS/ArlS-like"/>
</dbReference>
<evidence type="ECO:0000313" key="17">
    <source>
        <dbReference type="EMBL" id="KKK33588.1"/>
    </source>
</evidence>
<feature type="transmembrane region" description="Helical" evidence="14">
    <location>
        <begin position="165"/>
        <end position="186"/>
    </location>
</feature>
<dbReference type="Gene3D" id="6.10.340.10">
    <property type="match status" value="1"/>
</dbReference>
<comment type="caution">
    <text evidence="17">The sequence shown here is derived from an EMBL/GenBank/DDBJ whole genome shotgun (WGS) entry which is preliminary data.</text>
</comment>
<dbReference type="OrthoDB" id="2359336at2"/>
<keyword evidence="12" id="KW-0902">Two-component regulatory system</keyword>
<dbReference type="RefSeq" id="WP_046526076.1">
    <property type="nucleotide sequence ID" value="NZ_LAYY01000100.1"/>
</dbReference>
<evidence type="ECO:0000259" key="15">
    <source>
        <dbReference type="PROSITE" id="PS50109"/>
    </source>
</evidence>
<evidence type="ECO:0000256" key="13">
    <source>
        <dbReference type="ARBA" id="ARBA00023136"/>
    </source>
</evidence>
<dbReference type="InterPro" id="IPR003660">
    <property type="entry name" value="HAMP_dom"/>
</dbReference>
<evidence type="ECO:0000256" key="10">
    <source>
        <dbReference type="ARBA" id="ARBA00022840"/>
    </source>
</evidence>
<dbReference type="EMBL" id="LAYY01000100">
    <property type="protein sequence ID" value="KKK33588.1"/>
    <property type="molecule type" value="Genomic_DNA"/>
</dbReference>
<dbReference type="InterPro" id="IPR029151">
    <property type="entry name" value="Sensor-like_sf"/>
</dbReference>
<dbReference type="EC" id="2.7.13.3" evidence="3"/>
<dbReference type="PRINTS" id="PR00344">
    <property type="entry name" value="BCTRLSENSOR"/>
</dbReference>
<dbReference type="GO" id="GO:0005886">
    <property type="term" value="C:plasma membrane"/>
    <property type="evidence" value="ECO:0007669"/>
    <property type="project" value="UniProtKB-SubCell"/>
</dbReference>
<dbReference type="SUPFAM" id="SSF47384">
    <property type="entry name" value="Homodimeric domain of signal transducing histidine kinase"/>
    <property type="match status" value="1"/>
</dbReference>
<dbReference type="Pfam" id="PF00512">
    <property type="entry name" value="HisKA"/>
    <property type="match status" value="1"/>
</dbReference>
<reference evidence="17 18" key="1">
    <citation type="submission" date="2015-04" db="EMBL/GenBank/DDBJ databases">
        <title>Taxonomic description and genome sequence of Bacillus campisalis sp. nov., a novel member of the genus Bacillus isolated from solar saltern.</title>
        <authorList>
            <person name="Mathan Kumar R."/>
            <person name="Kaur G."/>
            <person name="Kumar A."/>
            <person name="Singh N.K."/>
            <person name="Kaur N."/>
            <person name="Kumar N."/>
            <person name="Mayilraj S."/>
        </authorList>
    </citation>
    <scope>NUCLEOTIDE SEQUENCE [LARGE SCALE GENOMIC DNA]</scope>
    <source>
        <strain evidence="17 18">SA2-6</strain>
    </source>
</reference>
<dbReference type="Gene3D" id="3.30.450.20">
    <property type="entry name" value="PAS domain"/>
    <property type="match status" value="1"/>
</dbReference>
<protein>
    <recommendedName>
        <fullName evidence="3">histidine kinase</fullName>
        <ecNumber evidence="3">2.7.13.3</ecNumber>
    </recommendedName>
</protein>
<dbReference type="GO" id="GO:0005524">
    <property type="term" value="F:ATP binding"/>
    <property type="evidence" value="ECO:0007669"/>
    <property type="project" value="UniProtKB-KW"/>
</dbReference>
<feature type="domain" description="Histidine kinase" evidence="15">
    <location>
        <begin position="247"/>
        <end position="457"/>
    </location>
</feature>
<dbReference type="Proteomes" id="UP000034166">
    <property type="component" value="Unassembled WGS sequence"/>
</dbReference>